<keyword evidence="4" id="KW-0547">Nucleotide-binding</keyword>
<dbReference type="Pfam" id="PF02092">
    <property type="entry name" value="tRNA_synt_2f"/>
    <property type="match status" value="2"/>
</dbReference>
<evidence type="ECO:0000256" key="8">
    <source>
        <dbReference type="ARBA" id="ARBA00047937"/>
    </source>
</evidence>
<dbReference type="EMBL" id="BARV01000524">
    <property type="protein sequence ID" value="GAH99463.1"/>
    <property type="molecule type" value="Genomic_DNA"/>
</dbReference>
<accession>X1LZE5</accession>
<evidence type="ECO:0000313" key="9">
    <source>
        <dbReference type="EMBL" id="GAH99463.1"/>
    </source>
</evidence>
<evidence type="ECO:0000256" key="4">
    <source>
        <dbReference type="ARBA" id="ARBA00022741"/>
    </source>
</evidence>
<protein>
    <recommendedName>
        <fullName evidence="2">glycine--tRNA ligase</fullName>
        <ecNumber evidence="2">6.1.1.14</ecNumber>
    </recommendedName>
</protein>
<comment type="catalytic activity">
    <reaction evidence="8">
        <text>tRNA(Gly) + glycine + ATP = glycyl-tRNA(Gly) + AMP + diphosphate</text>
        <dbReference type="Rhea" id="RHEA:16013"/>
        <dbReference type="Rhea" id="RHEA-COMP:9664"/>
        <dbReference type="Rhea" id="RHEA-COMP:9683"/>
        <dbReference type="ChEBI" id="CHEBI:30616"/>
        <dbReference type="ChEBI" id="CHEBI:33019"/>
        <dbReference type="ChEBI" id="CHEBI:57305"/>
        <dbReference type="ChEBI" id="CHEBI:78442"/>
        <dbReference type="ChEBI" id="CHEBI:78522"/>
        <dbReference type="ChEBI" id="CHEBI:456215"/>
        <dbReference type="EC" id="6.1.1.14"/>
    </reaction>
</comment>
<dbReference type="EC" id="6.1.1.14" evidence="2"/>
<reference evidence="9" key="1">
    <citation type="journal article" date="2014" name="Front. Microbiol.">
        <title>High frequency of phylogenetically diverse reductive dehalogenase-homologous genes in deep subseafloor sedimentary metagenomes.</title>
        <authorList>
            <person name="Kawai M."/>
            <person name="Futagami T."/>
            <person name="Toyoda A."/>
            <person name="Takaki Y."/>
            <person name="Nishi S."/>
            <person name="Hori S."/>
            <person name="Arai W."/>
            <person name="Tsubouchi T."/>
            <person name="Morono Y."/>
            <person name="Uchiyama I."/>
            <person name="Ito T."/>
            <person name="Fujiyama A."/>
            <person name="Inagaki F."/>
            <person name="Takami H."/>
        </authorList>
    </citation>
    <scope>NUCLEOTIDE SEQUENCE</scope>
    <source>
        <strain evidence="9">Expedition CK06-06</strain>
    </source>
</reference>
<keyword evidence="5" id="KW-0067">ATP-binding</keyword>
<dbReference type="GO" id="GO:0005524">
    <property type="term" value="F:ATP binding"/>
    <property type="evidence" value="ECO:0007669"/>
    <property type="project" value="UniProtKB-KW"/>
</dbReference>
<proteinExistence type="inferred from homology"/>
<dbReference type="PRINTS" id="PR01045">
    <property type="entry name" value="TRNASYNTHGB"/>
</dbReference>
<dbReference type="GO" id="GO:0005829">
    <property type="term" value="C:cytosol"/>
    <property type="evidence" value="ECO:0007669"/>
    <property type="project" value="TreeGrafter"/>
</dbReference>
<gene>
    <name evidence="9" type="ORF">S06H3_01927</name>
</gene>
<evidence type="ECO:0000256" key="3">
    <source>
        <dbReference type="ARBA" id="ARBA00022598"/>
    </source>
</evidence>
<evidence type="ECO:0000256" key="6">
    <source>
        <dbReference type="ARBA" id="ARBA00022917"/>
    </source>
</evidence>
<dbReference type="GO" id="GO:0004820">
    <property type="term" value="F:glycine-tRNA ligase activity"/>
    <property type="evidence" value="ECO:0007669"/>
    <property type="project" value="UniProtKB-EC"/>
</dbReference>
<dbReference type="AlphaFoldDB" id="X1LZE5"/>
<sequence>MAKDLLLEIGTEELPSSAVYSAIEQIHKNSEKVFKNYRIGYEKIKSYGSPRRIVLYINNIEETQSPFITKVIGPFKKDSYDEEGNPTKVAIGFAKAMGVSLDQLGIEIGKKGEVVFAEKVESGKKSIDILPGILKEIILSLEFEKSMLWDFLDLKFSRPIRWVLSLFGDELINFSIDGIKSNKFTYGHRLFGKETILINNCSQYFTKLKEKLVIVDQNLRRKIILEEIKKIEERIIKDKKIEGNEIEHKKIEDKIIEKVKDKKLKVKITPKVLDEVVNLVEFPQVMICNYPEKFLKLPKEISVTAMQSHQRYFPVEDIDGNLTNLFVVVHNGFKESEDLIKEGHKRVLEARLEDALYSFNKDISINFSDRTELLKSIIFHDKLGSLYNKTKRLEELGTYLANINNLQDLMDYLKRTAQLCKNDLTTKMVDEFPELQGTIGNIYTDSSTIITLYYPDSKLTEEPEIVSKAIYEHYLLFSSFLYINCTINEISLQFAL</sequence>
<dbReference type="PANTHER" id="PTHR30075:SF2">
    <property type="entry name" value="GLYCINE--TRNA LIGASE, CHLOROPLASTIC_MITOCHONDRIAL 2"/>
    <property type="match status" value="1"/>
</dbReference>
<dbReference type="InterPro" id="IPR006194">
    <property type="entry name" value="Gly-tRNA-synth_heterodimer"/>
</dbReference>
<evidence type="ECO:0000256" key="2">
    <source>
        <dbReference type="ARBA" id="ARBA00012829"/>
    </source>
</evidence>
<dbReference type="PANTHER" id="PTHR30075">
    <property type="entry name" value="GLYCYL-TRNA SYNTHETASE"/>
    <property type="match status" value="1"/>
</dbReference>
<keyword evidence="6" id="KW-0648">Protein biosynthesis</keyword>
<comment type="similarity">
    <text evidence="1">Belongs to the class-II aminoacyl-tRNA synthetase family.</text>
</comment>
<keyword evidence="7" id="KW-0030">Aminoacyl-tRNA synthetase</keyword>
<keyword evidence="3" id="KW-0436">Ligase</keyword>
<dbReference type="GO" id="GO:0006426">
    <property type="term" value="P:glycyl-tRNA aminoacylation"/>
    <property type="evidence" value="ECO:0007669"/>
    <property type="project" value="InterPro"/>
</dbReference>
<comment type="caution">
    <text evidence="9">The sequence shown here is derived from an EMBL/GenBank/DDBJ whole genome shotgun (WGS) entry which is preliminary data.</text>
</comment>
<name>X1LZE5_9ZZZZ</name>
<evidence type="ECO:0000256" key="7">
    <source>
        <dbReference type="ARBA" id="ARBA00023146"/>
    </source>
</evidence>
<dbReference type="PROSITE" id="PS50861">
    <property type="entry name" value="AA_TRNA_LIGASE_II_GLYAB"/>
    <property type="match status" value="1"/>
</dbReference>
<evidence type="ECO:0000256" key="5">
    <source>
        <dbReference type="ARBA" id="ARBA00022840"/>
    </source>
</evidence>
<organism evidence="9">
    <name type="scientific">marine sediment metagenome</name>
    <dbReference type="NCBI Taxonomy" id="412755"/>
    <lineage>
        <taxon>unclassified sequences</taxon>
        <taxon>metagenomes</taxon>
        <taxon>ecological metagenomes</taxon>
    </lineage>
</organism>
<evidence type="ECO:0000256" key="1">
    <source>
        <dbReference type="ARBA" id="ARBA00008226"/>
    </source>
</evidence>
<dbReference type="InterPro" id="IPR015944">
    <property type="entry name" value="Gly-tRNA-synth_bsu"/>
</dbReference>